<dbReference type="GO" id="GO:0005737">
    <property type="term" value="C:cytoplasm"/>
    <property type="evidence" value="ECO:0007669"/>
    <property type="project" value="UniProtKB-SubCell"/>
</dbReference>
<dbReference type="AlphaFoldDB" id="A0A9D4K7H7"/>
<dbReference type="Pfam" id="PF15920">
    <property type="entry name" value="WHAMM-JMY_N"/>
    <property type="match status" value="1"/>
</dbReference>
<feature type="coiled-coil region" evidence="6">
    <location>
        <begin position="445"/>
        <end position="514"/>
    </location>
</feature>
<feature type="compositionally biased region" description="Low complexity" evidence="7">
    <location>
        <begin position="589"/>
        <end position="598"/>
    </location>
</feature>
<evidence type="ECO:0000313" key="10">
    <source>
        <dbReference type="EMBL" id="KAH3834545.1"/>
    </source>
</evidence>
<keyword evidence="11" id="KW-1185">Reference proteome</keyword>
<comment type="subcellular location">
    <subcellularLocation>
        <location evidence="2">Cytoplasm</location>
    </subcellularLocation>
    <subcellularLocation>
        <location evidence="1">Endomembrane system</location>
    </subcellularLocation>
</comment>
<keyword evidence="5" id="KW-0009">Actin-binding</keyword>
<dbReference type="EMBL" id="JAIWYP010000004">
    <property type="protein sequence ID" value="KAH3834545.1"/>
    <property type="molecule type" value="Genomic_DNA"/>
</dbReference>
<comment type="caution">
    <text evidence="10">The sequence shown here is derived from an EMBL/GenBank/DDBJ whole genome shotgun (WGS) entry which is preliminary data.</text>
</comment>
<dbReference type="Proteomes" id="UP000828390">
    <property type="component" value="Unassembled WGS sequence"/>
</dbReference>
<protein>
    <submittedName>
        <fullName evidence="10">Uncharacterized protein</fullName>
    </submittedName>
</protein>
<dbReference type="GO" id="GO:0071933">
    <property type="term" value="F:Arp2/3 complex binding"/>
    <property type="evidence" value="ECO:0007669"/>
    <property type="project" value="TreeGrafter"/>
</dbReference>
<evidence type="ECO:0000256" key="3">
    <source>
        <dbReference type="ARBA" id="ARBA00022490"/>
    </source>
</evidence>
<evidence type="ECO:0000259" key="9">
    <source>
        <dbReference type="Pfam" id="PF15920"/>
    </source>
</evidence>
<gene>
    <name evidence="10" type="ORF">DPMN_107875</name>
</gene>
<evidence type="ECO:0000259" key="8">
    <source>
        <dbReference type="Pfam" id="PF15871"/>
    </source>
</evidence>
<evidence type="ECO:0000256" key="4">
    <source>
        <dbReference type="ARBA" id="ARBA00023054"/>
    </source>
</evidence>
<feature type="domain" description="JMY/WHAMM N-terminal" evidence="9">
    <location>
        <begin position="12"/>
        <end position="155"/>
    </location>
</feature>
<keyword evidence="3" id="KW-0963">Cytoplasm</keyword>
<feature type="compositionally biased region" description="Pro residues" evidence="7">
    <location>
        <begin position="658"/>
        <end position="680"/>
    </location>
</feature>
<dbReference type="InterPro" id="IPR031738">
    <property type="entry name" value="JMY/WHAMM"/>
</dbReference>
<reference evidence="10" key="2">
    <citation type="submission" date="2020-11" db="EMBL/GenBank/DDBJ databases">
        <authorList>
            <person name="McCartney M.A."/>
            <person name="Auch B."/>
            <person name="Kono T."/>
            <person name="Mallez S."/>
            <person name="Becker A."/>
            <person name="Gohl D.M."/>
            <person name="Silverstein K.A.T."/>
            <person name="Koren S."/>
            <person name="Bechman K.B."/>
            <person name="Herman A."/>
            <person name="Abrahante J.E."/>
            <person name="Garbe J."/>
        </authorList>
    </citation>
    <scope>NUCLEOTIDE SEQUENCE</scope>
    <source>
        <strain evidence="10">Duluth1</strain>
        <tissue evidence="10">Whole animal</tissue>
    </source>
</reference>
<evidence type="ECO:0000256" key="6">
    <source>
        <dbReference type="SAM" id="Coils"/>
    </source>
</evidence>
<keyword evidence="4 6" id="KW-0175">Coiled coil</keyword>
<feature type="domain" description="JMY/WHAMM middle" evidence="8">
    <location>
        <begin position="156"/>
        <end position="418"/>
    </location>
</feature>
<evidence type="ECO:0000256" key="2">
    <source>
        <dbReference type="ARBA" id="ARBA00004496"/>
    </source>
</evidence>
<evidence type="ECO:0000256" key="1">
    <source>
        <dbReference type="ARBA" id="ARBA00004308"/>
    </source>
</evidence>
<feature type="compositionally biased region" description="Basic and acidic residues" evidence="7">
    <location>
        <begin position="563"/>
        <end position="574"/>
    </location>
</feature>
<feature type="compositionally biased region" description="Basic residues" evidence="7">
    <location>
        <begin position="575"/>
        <end position="585"/>
    </location>
</feature>
<sequence>MTNVAYGIDQPDSLEGWVAVKEDPFTCNTIPPRLLFLVSWNDVERKIAVTCRLRNRVVSDTEEHHGRSGLFSFQELRGIHDLLCLIHPSLGPYLPELPEESWGIWAYVSYPVTPENIDEICAQLQNFYFPVALETCKEQLLMSTMFEEHCDDEYFENISELRRQGYDYTIKLAEEELKNVLFERDNASGMTEMAGIYCREDTAIFKLNIALAELFNYLQQPFLDLREVACLKVREAKSEIQNPNNGERVRREFCKQLEEWQVQYEEALDTIQDNYIKYYGKTKQVQLDILKRLEEDRNRFGPTSFQIVAQERFYRVKEDYFLENLQFLHNKKKKYVQERDKVKEMIASMDASPRLQNDLLRLENEVFEWQIKIYDLHLDIFGEEERLAKTQKEAITRVIEDKAEQVIFYDAVENVDDIELEVEDDFDLPSMMTSDPRLKVINQKLKVINTKRAKLRTKKANLKSKMHFKENQKREEIERFHHHHRIQKKRERQKEEVEQKLDFIEEERRRTIDRLKTFRVKYPTPATIKPPRYQPPSQKRSGSVQTTQGLSSISAKHTRASKSPKDQSDALSIKDKKRTISRSKGSKGSGDSVDSAGDNIPVTIYVSGSPQPPIYETEASHDGDIDSQDSPYSMLPENLQGTGSPGSVASPSPTSAPAIPPPPPPPLMAPPPPPPPPTTPTTPTYRCS</sequence>
<feature type="compositionally biased region" description="Polar residues" evidence="7">
    <location>
        <begin position="535"/>
        <end position="555"/>
    </location>
</feature>
<name>A0A9D4K7H7_DREPO</name>
<dbReference type="PANTHER" id="PTHR23330">
    <property type="entry name" value="P300 TRANSCRIPTIONAL COFACTOR JMY-RELATED"/>
    <property type="match status" value="1"/>
</dbReference>
<organism evidence="10 11">
    <name type="scientific">Dreissena polymorpha</name>
    <name type="common">Zebra mussel</name>
    <name type="synonym">Mytilus polymorpha</name>
    <dbReference type="NCBI Taxonomy" id="45954"/>
    <lineage>
        <taxon>Eukaryota</taxon>
        <taxon>Metazoa</taxon>
        <taxon>Spiralia</taxon>
        <taxon>Lophotrochozoa</taxon>
        <taxon>Mollusca</taxon>
        <taxon>Bivalvia</taxon>
        <taxon>Autobranchia</taxon>
        <taxon>Heteroconchia</taxon>
        <taxon>Euheterodonta</taxon>
        <taxon>Imparidentia</taxon>
        <taxon>Neoheterodontei</taxon>
        <taxon>Myida</taxon>
        <taxon>Dreissenoidea</taxon>
        <taxon>Dreissenidae</taxon>
        <taxon>Dreissena</taxon>
    </lineage>
</organism>
<accession>A0A9D4K7H7</accession>
<dbReference type="InterPro" id="IPR031808">
    <property type="entry name" value="JMY/WHAMM_N"/>
</dbReference>
<dbReference type="PANTHER" id="PTHR23330:SF10">
    <property type="entry name" value="WH2 DOMAIN-CONTAINING PROTEIN"/>
    <property type="match status" value="1"/>
</dbReference>
<feature type="region of interest" description="Disordered" evidence="7">
    <location>
        <begin position="521"/>
        <end position="688"/>
    </location>
</feature>
<dbReference type="GO" id="GO:0034314">
    <property type="term" value="P:Arp2/3 complex-mediated actin nucleation"/>
    <property type="evidence" value="ECO:0007669"/>
    <property type="project" value="TreeGrafter"/>
</dbReference>
<proteinExistence type="predicted"/>
<evidence type="ECO:0000256" key="5">
    <source>
        <dbReference type="ARBA" id="ARBA00023203"/>
    </source>
</evidence>
<evidence type="ECO:0000313" key="11">
    <source>
        <dbReference type="Proteomes" id="UP000828390"/>
    </source>
</evidence>
<dbReference type="Pfam" id="PF15871">
    <property type="entry name" value="JMY"/>
    <property type="match status" value="1"/>
</dbReference>
<reference evidence="10" key="1">
    <citation type="journal article" date="2019" name="bioRxiv">
        <title>The Genome of the Zebra Mussel, Dreissena polymorpha: A Resource for Invasive Species Research.</title>
        <authorList>
            <person name="McCartney M.A."/>
            <person name="Auch B."/>
            <person name="Kono T."/>
            <person name="Mallez S."/>
            <person name="Zhang Y."/>
            <person name="Obille A."/>
            <person name="Becker A."/>
            <person name="Abrahante J.E."/>
            <person name="Garbe J."/>
            <person name="Badalamenti J.P."/>
            <person name="Herman A."/>
            <person name="Mangelson H."/>
            <person name="Liachko I."/>
            <person name="Sullivan S."/>
            <person name="Sone E.D."/>
            <person name="Koren S."/>
            <person name="Silverstein K.A.T."/>
            <person name="Beckman K.B."/>
            <person name="Gohl D.M."/>
        </authorList>
    </citation>
    <scope>NUCLEOTIDE SEQUENCE</scope>
    <source>
        <strain evidence="10">Duluth1</strain>
        <tissue evidence="10">Whole animal</tissue>
    </source>
</reference>
<feature type="compositionally biased region" description="Low complexity" evidence="7">
    <location>
        <begin position="645"/>
        <end position="657"/>
    </location>
</feature>
<evidence type="ECO:0000256" key="7">
    <source>
        <dbReference type="SAM" id="MobiDB-lite"/>
    </source>
</evidence>
<dbReference type="GO" id="GO:0012505">
    <property type="term" value="C:endomembrane system"/>
    <property type="evidence" value="ECO:0007669"/>
    <property type="project" value="UniProtKB-SubCell"/>
</dbReference>
<dbReference type="GO" id="GO:0003779">
    <property type="term" value="F:actin binding"/>
    <property type="evidence" value="ECO:0007669"/>
    <property type="project" value="UniProtKB-KW"/>
</dbReference>